<dbReference type="PROSITE" id="PS50097">
    <property type="entry name" value="BTB"/>
    <property type="match status" value="1"/>
</dbReference>
<dbReference type="Pfam" id="PF00651">
    <property type="entry name" value="BTB"/>
    <property type="match status" value="1"/>
</dbReference>
<dbReference type="InterPro" id="IPR011705">
    <property type="entry name" value="BACK"/>
</dbReference>
<dbReference type="SUPFAM" id="SSF117281">
    <property type="entry name" value="Kelch motif"/>
    <property type="match status" value="1"/>
</dbReference>
<comment type="caution">
    <text evidence="5">The sequence shown here is derived from an EMBL/GenBank/DDBJ whole genome shotgun (WGS) entry which is preliminary data.</text>
</comment>
<dbReference type="InterPro" id="IPR006652">
    <property type="entry name" value="Kelch_1"/>
</dbReference>
<keyword evidence="1" id="KW-0880">Kelch repeat</keyword>
<evidence type="ECO:0000259" key="4">
    <source>
        <dbReference type="PROSITE" id="PS50097"/>
    </source>
</evidence>
<dbReference type="PANTHER" id="PTHR24412">
    <property type="entry name" value="KELCH PROTEIN"/>
    <property type="match status" value="1"/>
</dbReference>
<dbReference type="Pfam" id="PF07707">
    <property type="entry name" value="BACK"/>
    <property type="match status" value="1"/>
</dbReference>
<feature type="domain" description="BTB" evidence="4">
    <location>
        <begin position="25"/>
        <end position="90"/>
    </location>
</feature>
<keyword evidence="2" id="KW-0677">Repeat</keyword>
<dbReference type="Proteomes" id="UP000499080">
    <property type="component" value="Unassembled WGS sequence"/>
</dbReference>
<keyword evidence="6" id="KW-1185">Reference proteome</keyword>
<proteinExistence type="predicted"/>
<dbReference type="SMART" id="SM00875">
    <property type="entry name" value="BACK"/>
    <property type="match status" value="1"/>
</dbReference>
<evidence type="ECO:0000256" key="3">
    <source>
        <dbReference type="ARBA" id="ARBA00023203"/>
    </source>
</evidence>
<reference evidence="5 6" key="1">
    <citation type="journal article" date="2019" name="Sci. Rep.">
        <title>Orb-weaving spider Araneus ventricosus genome elucidates the spidroin gene catalogue.</title>
        <authorList>
            <person name="Kono N."/>
            <person name="Nakamura H."/>
            <person name="Ohtoshi R."/>
            <person name="Moran D.A.P."/>
            <person name="Shinohara A."/>
            <person name="Yoshida Y."/>
            <person name="Fujiwara M."/>
            <person name="Mori M."/>
            <person name="Tomita M."/>
            <person name="Arakawa K."/>
        </authorList>
    </citation>
    <scope>NUCLEOTIDE SEQUENCE [LARGE SCALE GENOMIC DNA]</scope>
</reference>
<dbReference type="InterPro" id="IPR011333">
    <property type="entry name" value="SKP1/BTB/POZ_sf"/>
</dbReference>
<dbReference type="SMART" id="SM00225">
    <property type="entry name" value="BTB"/>
    <property type="match status" value="1"/>
</dbReference>
<dbReference type="InterPro" id="IPR015915">
    <property type="entry name" value="Kelch-typ_b-propeller"/>
</dbReference>
<dbReference type="EMBL" id="BGPR01006731">
    <property type="protein sequence ID" value="GBN21422.1"/>
    <property type="molecule type" value="Genomic_DNA"/>
</dbReference>
<dbReference type="Pfam" id="PF01344">
    <property type="entry name" value="Kelch_1"/>
    <property type="match status" value="1"/>
</dbReference>
<name>A0A4Y2M3U6_ARAVE</name>
<accession>A0A4Y2M3U6</accession>
<dbReference type="GO" id="GO:0003779">
    <property type="term" value="F:actin binding"/>
    <property type="evidence" value="ECO:0007669"/>
    <property type="project" value="UniProtKB-KW"/>
</dbReference>
<dbReference type="SUPFAM" id="SSF54695">
    <property type="entry name" value="POZ domain"/>
    <property type="match status" value="1"/>
</dbReference>
<keyword evidence="3" id="KW-0009">Actin-binding</keyword>
<dbReference type="PANTHER" id="PTHR24412:SF489">
    <property type="entry name" value="RING FINGER DOMAIN AND KELCH REPEAT-CONTAINING PROTEIN DDB_G0271372"/>
    <property type="match status" value="1"/>
</dbReference>
<evidence type="ECO:0000313" key="5">
    <source>
        <dbReference type="EMBL" id="GBN21422.1"/>
    </source>
</evidence>
<dbReference type="InterPro" id="IPR000210">
    <property type="entry name" value="BTB/POZ_dom"/>
</dbReference>
<dbReference type="Gene3D" id="1.25.40.420">
    <property type="match status" value="1"/>
</dbReference>
<dbReference type="SMART" id="SM00612">
    <property type="entry name" value="Kelch"/>
    <property type="match status" value="1"/>
</dbReference>
<organism evidence="5 6">
    <name type="scientific">Araneus ventricosus</name>
    <name type="common">Orbweaver spider</name>
    <name type="synonym">Epeira ventricosa</name>
    <dbReference type="NCBI Taxonomy" id="182803"/>
    <lineage>
        <taxon>Eukaryota</taxon>
        <taxon>Metazoa</taxon>
        <taxon>Ecdysozoa</taxon>
        <taxon>Arthropoda</taxon>
        <taxon>Chelicerata</taxon>
        <taxon>Arachnida</taxon>
        <taxon>Araneae</taxon>
        <taxon>Araneomorphae</taxon>
        <taxon>Entelegynae</taxon>
        <taxon>Araneoidea</taxon>
        <taxon>Araneidae</taxon>
        <taxon>Araneus</taxon>
    </lineage>
</organism>
<dbReference type="AlphaFoldDB" id="A0A4Y2M3U6"/>
<sequence>MSRFAAAKFEDIFNSGFWEGQQQLCDGILKTHDGTTFRIHKVILSLRSDYFRAFYRSNLNKETVVIPYVDSKTLESILLYIYTGTIEVNENNLCDLAIASNFLLMDDLLKSCRKFAIKHMRSTNCLSFLSVAWKTDRLAIMENCYRYALVHFEDILKTSNGGLEELPVEILKKLLQSDSLNVISERSTWKAIVLWTEANRSARLPDVPALLTFLRLEKGVDEDLAKEIVFHPIVNRNPHICGLMPSDKSDHYMLKCKILSQDASLEPHYQNLPCSYGPRIPNNLHIIARHKLTPSEDNSEVFLTYDSGLDFWRQIGKTEFFIEKMIQIGRFIYMFKVEQMPGSIFDIVEEEWLPRSIPFVPGYRSCIVALREEIYSFAISVFDSDKKYTIFSYEFQTNKWKSTGKTPYSVIYGAVTVKDQIYIVGKTEVALDEFRPLMYQAYDPEKDTWKSLPAPNIYRENLSLMAFHEKVFAIGGNNREVYLENVELYDPLKNTWMSLPDIPFVYISPKAVVVDNKLIVHESNEEDKRYQDVSPPVYWDEDAKVWITIKKSLPWYFIDRYAFLALDDGQLVKDITARRPGEKWKRILHD</sequence>
<dbReference type="Gene3D" id="2.120.10.80">
    <property type="entry name" value="Kelch-type beta propeller"/>
    <property type="match status" value="1"/>
</dbReference>
<evidence type="ECO:0000313" key="6">
    <source>
        <dbReference type="Proteomes" id="UP000499080"/>
    </source>
</evidence>
<dbReference type="OrthoDB" id="6413105at2759"/>
<dbReference type="Gene3D" id="3.30.710.10">
    <property type="entry name" value="Potassium Channel Kv1.1, Chain A"/>
    <property type="match status" value="1"/>
</dbReference>
<evidence type="ECO:0000256" key="1">
    <source>
        <dbReference type="ARBA" id="ARBA00022441"/>
    </source>
</evidence>
<protein>
    <submittedName>
        <fullName evidence="5">Kelch repeat and BTB domain-containing protein 2</fullName>
    </submittedName>
</protein>
<gene>
    <name evidence="5" type="primary">KBTBD2</name>
    <name evidence="5" type="ORF">AVEN_65463_1</name>
</gene>
<evidence type="ECO:0000256" key="2">
    <source>
        <dbReference type="ARBA" id="ARBA00022737"/>
    </source>
</evidence>